<reference evidence="4" key="1">
    <citation type="submission" date="2010-06" db="EMBL/GenBank/DDBJ databases">
        <authorList>
            <person name="Jiang H."/>
            <person name="Abraham K."/>
            <person name="Ali S."/>
            <person name="Alsbrooks S.L."/>
            <person name="Anim B.N."/>
            <person name="Anosike U.S."/>
            <person name="Attaway T."/>
            <person name="Bandaranaike D.P."/>
            <person name="Battles P.K."/>
            <person name="Bell S.N."/>
            <person name="Bell A.V."/>
            <person name="Beltran B."/>
            <person name="Bickham C."/>
            <person name="Bustamante Y."/>
            <person name="Caleb T."/>
            <person name="Canada A."/>
            <person name="Cardenas V."/>
            <person name="Carter K."/>
            <person name="Chacko J."/>
            <person name="Chandrabose M.N."/>
            <person name="Chavez D."/>
            <person name="Chavez A."/>
            <person name="Chen L."/>
            <person name="Chu H.-S."/>
            <person name="Claassen K.J."/>
            <person name="Cockrell R."/>
            <person name="Collins M."/>
            <person name="Cooper J.A."/>
            <person name="Cree A."/>
            <person name="Curry S.M."/>
            <person name="Da Y."/>
            <person name="Dao M.D."/>
            <person name="Das B."/>
            <person name="Davila M.-L."/>
            <person name="Davy-Carroll L."/>
            <person name="Denson S."/>
            <person name="Dinh H."/>
            <person name="Ebong V.E."/>
            <person name="Edwards J.R."/>
            <person name="Egan A."/>
            <person name="El-Daye J."/>
            <person name="Escobedo L."/>
            <person name="Fernandez S."/>
            <person name="Fernando P.R."/>
            <person name="Flagg N."/>
            <person name="Forbes L.D."/>
            <person name="Fowler R.G."/>
            <person name="Fu Q."/>
            <person name="Gabisi R.A."/>
            <person name="Ganer J."/>
            <person name="Garbino Pronczuk A."/>
            <person name="Garcia R.M."/>
            <person name="Garner T."/>
            <person name="Garrett T.E."/>
            <person name="Gonzalez D.A."/>
            <person name="Hamid H."/>
            <person name="Hawkins E.S."/>
            <person name="Hirani K."/>
            <person name="Hogues M.E."/>
            <person name="Hollins B."/>
            <person name="Hsiao C.-H."/>
            <person name="Jabil R."/>
            <person name="James M.L."/>
            <person name="Jhangiani S.N."/>
            <person name="Johnson B."/>
            <person name="Johnson Q."/>
            <person name="Joshi V."/>
            <person name="Kalu J.B."/>
            <person name="Kam C."/>
            <person name="Kashfia A."/>
            <person name="Keebler J."/>
            <person name="Kisamo H."/>
            <person name="Kovar C.L."/>
            <person name="Lago L.A."/>
            <person name="Lai C.-Y."/>
            <person name="Laidlaw J."/>
            <person name="Lara F."/>
            <person name="Le T.-K."/>
            <person name="Lee S.L."/>
            <person name="Legall F.H."/>
            <person name="Lemon S.J."/>
            <person name="Lewis L.R."/>
            <person name="Li B."/>
            <person name="Liu Y."/>
            <person name="Liu Y.-S."/>
            <person name="Lopez J."/>
            <person name="Lozado R.J."/>
            <person name="Lu J."/>
            <person name="Madu R.C."/>
            <person name="Maheshwari M."/>
            <person name="Maheshwari R."/>
            <person name="Malloy K."/>
            <person name="Martinez E."/>
            <person name="Mathew T."/>
            <person name="Mercado I.C."/>
            <person name="Mercado C."/>
            <person name="Meyer B."/>
            <person name="Montgomery K."/>
            <person name="Morgan M.B."/>
            <person name="Munidasa M."/>
            <person name="Nazareth L.V."/>
            <person name="Nelson J."/>
            <person name="Ng B.M."/>
            <person name="Nguyen N.B."/>
            <person name="Nguyen P.Q."/>
            <person name="Nguyen T."/>
            <person name="Obregon M."/>
            <person name="Okwuonu G.O."/>
            <person name="Onwere C.G."/>
            <person name="Orozco G."/>
            <person name="Parra A."/>
            <person name="Patel S."/>
            <person name="Patil S."/>
            <person name="Perez A."/>
            <person name="Perez Y."/>
            <person name="Pham C."/>
            <person name="Primus E.L."/>
            <person name="Pu L.-L."/>
            <person name="Puazo M."/>
            <person name="Qin X."/>
            <person name="Quiroz J.B."/>
            <person name="Reese J."/>
            <person name="Richards S."/>
            <person name="Rives C.M."/>
            <person name="Robberts R."/>
            <person name="Ruiz S.J."/>
            <person name="Ruiz M.J."/>
            <person name="Santibanez J."/>
            <person name="Schneider B.W."/>
            <person name="Sisson I."/>
            <person name="Smith M."/>
            <person name="Sodergren E."/>
            <person name="Song X.-Z."/>
            <person name="Song B.B."/>
            <person name="Summersgill H."/>
            <person name="Thelus R."/>
            <person name="Thornton R.D."/>
            <person name="Trejos Z.Y."/>
            <person name="Usmani K."/>
            <person name="Vattathil S."/>
            <person name="Villasana D."/>
            <person name="Walker D.L."/>
            <person name="Wang S."/>
            <person name="Wang K."/>
            <person name="White C.S."/>
            <person name="Williams A.C."/>
            <person name="Williamson J."/>
            <person name="Wilson K."/>
            <person name="Woghiren I.O."/>
            <person name="Woodworth J.R."/>
            <person name="Worley K.C."/>
            <person name="Wright R.A."/>
            <person name="Wu W."/>
            <person name="Young L."/>
            <person name="Zhang L."/>
            <person name="Zhang J."/>
            <person name="Zhu Y."/>
            <person name="Muzny D.M."/>
            <person name="Weinstock G."/>
            <person name="Gibbs R.A."/>
        </authorList>
    </citation>
    <scope>NUCLEOTIDE SEQUENCE [LARGE SCALE GENOMIC DNA]</scope>
    <source>
        <strain evidence="4">LSR1</strain>
    </source>
</reference>
<name>A0A8R2NSL3_ACYPI</name>
<dbReference type="GO" id="GO:0035735">
    <property type="term" value="P:intraciliary transport involved in cilium assembly"/>
    <property type="evidence" value="ECO:0007669"/>
    <property type="project" value="InterPro"/>
</dbReference>
<dbReference type="PANTHER" id="PTHR31540:SF1">
    <property type="entry name" value="CENTROSOMAL PROTEIN OF 131 KDA"/>
    <property type="match status" value="1"/>
</dbReference>
<feature type="coiled-coil region" evidence="1">
    <location>
        <begin position="590"/>
        <end position="658"/>
    </location>
</feature>
<feature type="region of interest" description="Disordered" evidence="2">
    <location>
        <begin position="69"/>
        <end position="127"/>
    </location>
</feature>
<dbReference type="Proteomes" id="UP000007819">
    <property type="component" value="Chromosome A3"/>
</dbReference>
<feature type="compositionally biased region" description="Polar residues" evidence="2">
    <location>
        <begin position="375"/>
        <end position="387"/>
    </location>
</feature>
<feature type="coiled-coil region" evidence="1">
    <location>
        <begin position="682"/>
        <end position="717"/>
    </location>
</feature>
<protein>
    <submittedName>
        <fullName evidence="3">Uncharacterized protein</fullName>
    </submittedName>
</protein>
<feature type="coiled-coil region" evidence="1">
    <location>
        <begin position="771"/>
        <end position="840"/>
    </location>
</feature>
<dbReference type="GO" id="GO:0005929">
    <property type="term" value="C:cilium"/>
    <property type="evidence" value="ECO:0007669"/>
    <property type="project" value="GOC"/>
</dbReference>
<organism evidence="3 4">
    <name type="scientific">Acyrthosiphon pisum</name>
    <name type="common">Pea aphid</name>
    <dbReference type="NCBI Taxonomy" id="7029"/>
    <lineage>
        <taxon>Eukaryota</taxon>
        <taxon>Metazoa</taxon>
        <taxon>Ecdysozoa</taxon>
        <taxon>Arthropoda</taxon>
        <taxon>Hexapoda</taxon>
        <taxon>Insecta</taxon>
        <taxon>Pterygota</taxon>
        <taxon>Neoptera</taxon>
        <taxon>Paraneoptera</taxon>
        <taxon>Hemiptera</taxon>
        <taxon>Sternorrhyncha</taxon>
        <taxon>Aphidomorpha</taxon>
        <taxon>Aphidoidea</taxon>
        <taxon>Aphididae</taxon>
        <taxon>Macrosiphini</taxon>
        <taxon>Acyrthosiphon</taxon>
    </lineage>
</organism>
<dbReference type="GO" id="GO:0034451">
    <property type="term" value="C:centriolar satellite"/>
    <property type="evidence" value="ECO:0007669"/>
    <property type="project" value="TreeGrafter"/>
</dbReference>
<feature type="region of interest" description="Disordered" evidence="2">
    <location>
        <begin position="285"/>
        <end position="306"/>
    </location>
</feature>
<dbReference type="RefSeq" id="XP_029347158.1">
    <property type="nucleotide sequence ID" value="XM_029491298.1"/>
</dbReference>
<dbReference type="InterPro" id="IPR030465">
    <property type="entry name" value="CEP131"/>
</dbReference>
<evidence type="ECO:0000313" key="4">
    <source>
        <dbReference type="Proteomes" id="UP000007819"/>
    </source>
</evidence>
<feature type="compositionally biased region" description="Basic and acidic residues" evidence="2">
    <location>
        <begin position="285"/>
        <end position="303"/>
    </location>
</feature>
<feature type="region of interest" description="Disordered" evidence="2">
    <location>
        <begin position="404"/>
        <end position="435"/>
    </location>
</feature>
<evidence type="ECO:0000256" key="1">
    <source>
        <dbReference type="SAM" id="Coils"/>
    </source>
</evidence>
<keyword evidence="4" id="KW-1185">Reference proteome</keyword>
<dbReference type="AlphaFoldDB" id="A0A8R2NSL3"/>
<evidence type="ECO:0000256" key="2">
    <source>
        <dbReference type="SAM" id="MobiDB-lite"/>
    </source>
</evidence>
<evidence type="ECO:0000313" key="3">
    <source>
        <dbReference type="EnsemblMetazoa" id="XP_029347158.1"/>
    </source>
</evidence>
<feature type="coiled-coil region" evidence="1">
    <location>
        <begin position="889"/>
        <end position="916"/>
    </location>
</feature>
<sequence>MSALTLSATYQESPRKSRLVKRPQSADTINKINKSRHISFDFNDQQIDTGIGNRVDRTESAFDELDVAELSSSSDGHLTPVPPNDGTGDGEGDGQPSLEPGLTSKPPIPPGGGDARLPETFGRTANGSATFDDAVELKFQRWFPNSAPVLVSVPTPATDVESVASCGSVGDGRTVAYAKSGRGQLDEENLYSNLSAAIGGASDRFGGSVSVDLSGALRGSDTDGDRGRTRSIAKPKIRSKKKIAPVVATTVGHRAKNIKDTFKSKQVVAAAVQPVEAVVAARNEQLSERQPAEVRRDRPKNAERSPVQDYVREDVVSWMSSHLQRPSTPEFNSHTLDTFCKEKQKTSTYDEIVNILKELESENNDIDMNVRKSGVTDNNKHQTLVPESSSSSKALWSFLDEIEKNSNQPTAPKSPKQKSPVKLRNTPPPSPGKKVVDVKKGNFQQVMDLDKAELAQKVAMLQIQLSEKEDITEKLKTTISELQAEHAKTKSEYESTVTRHQQFIDKLLNEKKQLSESCSLTVKELTKKMNDALSSQEERHKVELKKAIDKQTASEKIKKDRWVDLKTKKIKEMTIKGIEPELNRMSVAYQEELSELRRIHQSQIEEIEATWHRRMATMRDKMDAEREQAIVTERENSRNRLEMEIAELEKSYQDQRKRLLGEIHGERLRQERENDVTLMEKQKALEQKFEKLVLEIQEKINKKEQEFQNELKTIRETCEIDKTKWIQHQTAVLADKESNIKEMCKKERDKHIELVVQKLENEASEREKSSEMKIKRIKSEYEADIRELENTISGHRMKLNEARTKAQEQEDKIADLTSELNKCNIEQVRLQELISKLKNDLAANENIIKNEADTKIGILQTELIQSKLSFETKIKTIENEKEREINHVYVRVKEAIKRKDETIQTLQSERNAALDQCSNMGETLGTSEKRTFASSNNKLNYC</sequence>
<dbReference type="EnsemblMetazoa" id="XM_029491298.1">
    <property type="protein sequence ID" value="XP_029347158.1"/>
    <property type="gene ID" value="LOC100570406"/>
</dbReference>
<feature type="compositionally biased region" description="Polar residues" evidence="2">
    <location>
        <begin position="1"/>
        <end position="12"/>
    </location>
</feature>
<feature type="region of interest" description="Disordered" evidence="2">
    <location>
        <begin position="367"/>
        <end position="390"/>
    </location>
</feature>
<dbReference type="GO" id="GO:0010824">
    <property type="term" value="P:regulation of centrosome duplication"/>
    <property type="evidence" value="ECO:0007669"/>
    <property type="project" value="TreeGrafter"/>
</dbReference>
<feature type="coiled-coil region" evidence="1">
    <location>
        <begin position="451"/>
        <end position="492"/>
    </location>
</feature>
<dbReference type="GeneID" id="100570406"/>
<accession>A0A8R2NSL3</accession>
<reference evidence="3" key="2">
    <citation type="submission" date="2022-06" db="UniProtKB">
        <authorList>
            <consortium name="EnsemblMetazoa"/>
        </authorList>
    </citation>
    <scope>IDENTIFICATION</scope>
</reference>
<feature type="region of interest" description="Disordered" evidence="2">
    <location>
        <begin position="1"/>
        <end position="32"/>
    </location>
</feature>
<proteinExistence type="predicted"/>
<dbReference type="OrthoDB" id="197735at2759"/>
<dbReference type="KEGG" id="api:100570406"/>
<dbReference type="PANTHER" id="PTHR31540">
    <property type="entry name" value="CENTROSOMAL PROTEIN OF 131 KDA"/>
    <property type="match status" value="1"/>
</dbReference>
<keyword evidence="1" id="KW-0175">Coiled coil</keyword>